<gene>
    <name evidence="2" type="ORF">GCM10011503_31480</name>
</gene>
<dbReference type="InterPro" id="IPR000182">
    <property type="entry name" value="GNAT_dom"/>
</dbReference>
<dbReference type="PANTHER" id="PTHR43792:SF1">
    <property type="entry name" value="N-ACETYLTRANSFERASE DOMAIN-CONTAINING PROTEIN"/>
    <property type="match status" value="1"/>
</dbReference>
<dbReference type="RefSeq" id="WP_084394344.1">
    <property type="nucleotide sequence ID" value="NZ_BMKF01000003.1"/>
</dbReference>
<reference evidence="3" key="1">
    <citation type="journal article" date="2019" name="Int. J. Syst. Evol. Microbiol.">
        <title>The Global Catalogue of Microorganisms (GCM) 10K type strain sequencing project: providing services to taxonomists for standard genome sequencing and annotation.</title>
        <authorList>
            <consortium name="The Broad Institute Genomics Platform"/>
            <consortium name="The Broad Institute Genome Sequencing Center for Infectious Disease"/>
            <person name="Wu L."/>
            <person name="Ma J."/>
        </authorList>
    </citation>
    <scope>NUCLEOTIDE SEQUENCE [LARGE SCALE GENOMIC DNA]</scope>
    <source>
        <strain evidence="3">CGMCC 1.15928</strain>
    </source>
</reference>
<dbReference type="InterPro" id="IPR016181">
    <property type="entry name" value="Acyl_CoA_acyltransferase"/>
</dbReference>
<sequence>MGEIPWTRNRTNPAREEAIRALVRGVDAMPSTAHHSRLAQVGDETLLLELFEHPEVNRWIYSIPRPLTLETVRAFIEMNLAAKEQGEGILSLNFDETGNLSGYSEVRVWPEWAAGELAGAMRPDLQNSGQGGVGMAKTFTWMFDALDLDLLCNTTALDNVRIQRLFEKTGFDYRGDIESTRPDGSTRASQVWEISRETWMARQGG</sequence>
<dbReference type="InterPro" id="IPR051531">
    <property type="entry name" value="N-acetyltransferase"/>
</dbReference>
<feature type="domain" description="N-acetyltransferase" evidence="1">
    <location>
        <begin position="42"/>
        <end position="171"/>
    </location>
</feature>
<evidence type="ECO:0000313" key="2">
    <source>
        <dbReference type="EMBL" id="GGB80421.1"/>
    </source>
</evidence>
<dbReference type="PANTHER" id="PTHR43792">
    <property type="entry name" value="GNAT FAMILY, PUTATIVE (AFU_ORTHOLOGUE AFUA_3G00765)-RELATED-RELATED"/>
    <property type="match status" value="1"/>
</dbReference>
<dbReference type="SUPFAM" id="SSF55729">
    <property type="entry name" value="Acyl-CoA N-acyltransferases (Nat)"/>
    <property type="match status" value="1"/>
</dbReference>
<evidence type="ECO:0000313" key="3">
    <source>
        <dbReference type="Proteomes" id="UP000628854"/>
    </source>
</evidence>
<evidence type="ECO:0000259" key="1">
    <source>
        <dbReference type="Pfam" id="PF13302"/>
    </source>
</evidence>
<organism evidence="2 3">
    <name type="scientific">Henriciella pelagia</name>
    <dbReference type="NCBI Taxonomy" id="1977912"/>
    <lineage>
        <taxon>Bacteria</taxon>
        <taxon>Pseudomonadati</taxon>
        <taxon>Pseudomonadota</taxon>
        <taxon>Alphaproteobacteria</taxon>
        <taxon>Hyphomonadales</taxon>
        <taxon>Hyphomonadaceae</taxon>
        <taxon>Henriciella</taxon>
    </lineage>
</organism>
<comment type="caution">
    <text evidence="2">The sequence shown here is derived from an EMBL/GenBank/DDBJ whole genome shotgun (WGS) entry which is preliminary data.</text>
</comment>
<protein>
    <recommendedName>
        <fullName evidence="1">N-acetyltransferase domain-containing protein</fullName>
    </recommendedName>
</protein>
<dbReference type="Gene3D" id="3.40.630.30">
    <property type="match status" value="1"/>
</dbReference>
<keyword evidence="3" id="KW-1185">Reference proteome</keyword>
<dbReference type="Pfam" id="PF13302">
    <property type="entry name" value="Acetyltransf_3"/>
    <property type="match status" value="1"/>
</dbReference>
<proteinExistence type="predicted"/>
<dbReference type="Proteomes" id="UP000628854">
    <property type="component" value="Unassembled WGS sequence"/>
</dbReference>
<accession>A0ABQ1JWR6</accession>
<dbReference type="EMBL" id="BMKF01000003">
    <property type="protein sequence ID" value="GGB80421.1"/>
    <property type="molecule type" value="Genomic_DNA"/>
</dbReference>
<name>A0ABQ1JWR6_9PROT</name>